<evidence type="ECO:0000256" key="1">
    <source>
        <dbReference type="SAM" id="MobiDB-lite"/>
    </source>
</evidence>
<dbReference type="EMBL" id="CAJOBS010005382">
    <property type="protein sequence ID" value="CAF4898688.1"/>
    <property type="molecule type" value="Genomic_DNA"/>
</dbReference>
<reference evidence="2" key="1">
    <citation type="submission" date="2021-02" db="EMBL/GenBank/DDBJ databases">
        <authorList>
            <person name="Nowell W R."/>
        </authorList>
    </citation>
    <scope>NUCLEOTIDE SEQUENCE</scope>
</reference>
<proteinExistence type="predicted"/>
<comment type="caution">
    <text evidence="2">The sequence shown here is derived from an EMBL/GenBank/DDBJ whole genome shotgun (WGS) entry which is preliminary data.</text>
</comment>
<name>A0A821V188_9BILA</name>
<sequence>MNNSSSKDSMANIENKRSRRVQPIRKAKSAGDVARQLTSYIDNTSSSSTQFIYIFYLVFGEIISGIKTFESISLIDVRGMTDADGGGEPVDSIRIYSYSEI</sequence>
<feature type="compositionally biased region" description="Basic residues" evidence="1">
    <location>
        <begin position="17"/>
        <end position="27"/>
    </location>
</feature>
<dbReference type="Proteomes" id="UP000663838">
    <property type="component" value="Unassembled WGS sequence"/>
</dbReference>
<gene>
    <name evidence="2" type="ORF">TOA249_LOCUS30515</name>
</gene>
<evidence type="ECO:0000313" key="3">
    <source>
        <dbReference type="Proteomes" id="UP000663838"/>
    </source>
</evidence>
<organism evidence="2 3">
    <name type="scientific">Rotaria socialis</name>
    <dbReference type="NCBI Taxonomy" id="392032"/>
    <lineage>
        <taxon>Eukaryota</taxon>
        <taxon>Metazoa</taxon>
        <taxon>Spiralia</taxon>
        <taxon>Gnathifera</taxon>
        <taxon>Rotifera</taxon>
        <taxon>Eurotatoria</taxon>
        <taxon>Bdelloidea</taxon>
        <taxon>Philodinida</taxon>
        <taxon>Philodinidae</taxon>
        <taxon>Rotaria</taxon>
    </lineage>
</organism>
<protein>
    <submittedName>
        <fullName evidence="2">Uncharacterized protein</fullName>
    </submittedName>
</protein>
<dbReference type="AlphaFoldDB" id="A0A821V188"/>
<feature type="region of interest" description="Disordered" evidence="1">
    <location>
        <begin position="1"/>
        <end position="27"/>
    </location>
</feature>
<accession>A0A821V188</accession>
<evidence type="ECO:0000313" key="2">
    <source>
        <dbReference type="EMBL" id="CAF4898688.1"/>
    </source>
</evidence>